<organism evidence="2 3">
    <name type="scientific">Chitinophaga caseinilytica</name>
    <dbReference type="NCBI Taxonomy" id="2267521"/>
    <lineage>
        <taxon>Bacteria</taxon>
        <taxon>Pseudomonadati</taxon>
        <taxon>Bacteroidota</taxon>
        <taxon>Chitinophagia</taxon>
        <taxon>Chitinophagales</taxon>
        <taxon>Chitinophagaceae</taxon>
        <taxon>Chitinophaga</taxon>
    </lineage>
</organism>
<gene>
    <name evidence="2" type="ORF">WJU22_19100</name>
</gene>
<proteinExistence type="predicted"/>
<keyword evidence="3" id="KW-1185">Reference proteome</keyword>
<reference evidence="2 3" key="1">
    <citation type="submission" date="2024-03" db="EMBL/GenBank/DDBJ databases">
        <title>Chitinophaga caseinilytica sp. nov., a casein hydrolysing bacterium isolated from forest soil.</title>
        <authorList>
            <person name="Lee D.S."/>
            <person name="Han D.M."/>
            <person name="Baek J.H."/>
            <person name="Choi D.G."/>
            <person name="Jeon J.H."/>
            <person name="Jeon C.O."/>
        </authorList>
    </citation>
    <scope>NUCLEOTIDE SEQUENCE [LARGE SCALE GENOMIC DNA]</scope>
    <source>
        <strain evidence="2 3">KACC 19118</strain>
    </source>
</reference>
<dbReference type="RefSeq" id="WP_341839766.1">
    <property type="nucleotide sequence ID" value="NZ_CP149792.1"/>
</dbReference>
<dbReference type="EMBL" id="CP150096">
    <property type="protein sequence ID" value="WZN45007.1"/>
    <property type="molecule type" value="Genomic_DNA"/>
</dbReference>
<sequence>MQKKNKWQDGQAPARNNPLNTDFRPGGEEERWPEDPQAEAFIEKDDSDRSRPRADDELLEDEEWESFIREYKIY</sequence>
<accession>A0ABZ2Z113</accession>
<evidence type="ECO:0000313" key="2">
    <source>
        <dbReference type="EMBL" id="WZN45007.1"/>
    </source>
</evidence>
<feature type="compositionally biased region" description="Basic and acidic residues" evidence="1">
    <location>
        <begin position="41"/>
        <end position="56"/>
    </location>
</feature>
<name>A0ABZ2Z113_9BACT</name>
<feature type="region of interest" description="Disordered" evidence="1">
    <location>
        <begin position="1"/>
        <end position="58"/>
    </location>
</feature>
<protein>
    <submittedName>
        <fullName evidence="2">Uncharacterized protein</fullName>
    </submittedName>
</protein>
<dbReference type="Proteomes" id="UP001449657">
    <property type="component" value="Chromosome"/>
</dbReference>
<feature type="compositionally biased region" description="Basic and acidic residues" evidence="1">
    <location>
        <begin position="25"/>
        <end position="34"/>
    </location>
</feature>
<evidence type="ECO:0000256" key="1">
    <source>
        <dbReference type="SAM" id="MobiDB-lite"/>
    </source>
</evidence>
<evidence type="ECO:0000313" key="3">
    <source>
        <dbReference type="Proteomes" id="UP001449657"/>
    </source>
</evidence>